<dbReference type="EMBL" id="QJKJ01006243">
    <property type="protein sequence ID" value="RDX87386.1"/>
    <property type="molecule type" value="Genomic_DNA"/>
</dbReference>
<dbReference type="InterPro" id="IPR053772">
    <property type="entry name" value="At1g61320/At1g61330-like"/>
</dbReference>
<feature type="domain" description="F-box" evidence="1">
    <location>
        <begin position="20"/>
        <end position="70"/>
    </location>
</feature>
<dbReference type="PANTHER" id="PTHR34145:SF28">
    <property type="entry name" value="F-BOX DOMAIN-CONTAINING PROTEIN"/>
    <property type="match status" value="1"/>
</dbReference>
<dbReference type="Pfam" id="PF00646">
    <property type="entry name" value="F-box"/>
    <property type="match status" value="1"/>
</dbReference>
<organism evidence="2 3">
    <name type="scientific">Mucuna pruriens</name>
    <name type="common">Velvet bean</name>
    <name type="synonym">Dolichos pruriens</name>
    <dbReference type="NCBI Taxonomy" id="157652"/>
    <lineage>
        <taxon>Eukaryota</taxon>
        <taxon>Viridiplantae</taxon>
        <taxon>Streptophyta</taxon>
        <taxon>Embryophyta</taxon>
        <taxon>Tracheophyta</taxon>
        <taxon>Spermatophyta</taxon>
        <taxon>Magnoliopsida</taxon>
        <taxon>eudicotyledons</taxon>
        <taxon>Gunneridae</taxon>
        <taxon>Pentapetalae</taxon>
        <taxon>rosids</taxon>
        <taxon>fabids</taxon>
        <taxon>Fabales</taxon>
        <taxon>Fabaceae</taxon>
        <taxon>Papilionoideae</taxon>
        <taxon>50 kb inversion clade</taxon>
        <taxon>NPAAA clade</taxon>
        <taxon>indigoferoid/millettioid clade</taxon>
        <taxon>Phaseoleae</taxon>
        <taxon>Mucuna</taxon>
    </lineage>
</organism>
<dbReference type="Proteomes" id="UP000257109">
    <property type="component" value="Unassembled WGS sequence"/>
</dbReference>
<proteinExistence type="predicted"/>
<reference evidence="2" key="1">
    <citation type="submission" date="2018-05" db="EMBL/GenBank/DDBJ databases">
        <title>Draft genome of Mucuna pruriens seed.</title>
        <authorList>
            <person name="Nnadi N.E."/>
            <person name="Vos R."/>
            <person name="Hasami M.H."/>
            <person name="Devisetty U.K."/>
            <person name="Aguiy J.C."/>
        </authorList>
    </citation>
    <scope>NUCLEOTIDE SEQUENCE [LARGE SCALE GENOMIC DNA]</scope>
    <source>
        <strain evidence="2">JCA_2017</strain>
    </source>
</reference>
<dbReference type="InterPro" id="IPR001810">
    <property type="entry name" value="F-box_dom"/>
</dbReference>
<gene>
    <name evidence="2" type="ORF">CR513_31144</name>
</gene>
<evidence type="ECO:0000259" key="1">
    <source>
        <dbReference type="PROSITE" id="PS50181"/>
    </source>
</evidence>
<dbReference type="PANTHER" id="PTHR34145">
    <property type="entry name" value="OS02G0105600 PROTEIN"/>
    <property type="match status" value="1"/>
</dbReference>
<evidence type="ECO:0000313" key="2">
    <source>
        <dbReference type="EMBL" id="RDX87386.1"/>
    </source>
</evidence>
<dbReference type="PROSITE" id="PS50181">
    <property type="entry name" value="FBOX"/>
    <property type="match status" value="1"/>
</dbReference>
<accession>A0A371GA17</accession>
<dbReference type="InterPro" id="IPR036047">
    <property type="entry name" value="F-box-like_dom_sf"/>
</dbReference>
<sequence>MEKSTKKAIMMVDHNKKYSPDFFNHLPDKVLWFILSLLPIDEAVRTSILSKRWRSTPFTLILMSYPLTRLTSSPGSHLEFIFNLDKEKGVYRYNILCFTLMKKHVGNLTSCRFAHFPFIDVTACLSVLLEQEKGLKDLTLECQSIGTMSKPNLPIRFNTWNYLSALESFELVRYTLKYPSSFETLFRKLRTLKLKEIQIGDEIFNGILRSTSLENFTLLQSSGFTKIEIKSSSLKFLELNFLCVSHIEISTPNLKVLVLASLSCPAKNLVLGVQNLSEFHCYSNQQISTSSHVPKTHKLLEYWTGLLECKREKIFRNLSSLSIDLDLNNVREALSLSYLLRTSSCLQTLKIVIPLNVVHIKGFTGKDLEVDFIKYLITRSTRIKKITIICESSLDEANKLLSVNNASSKLFIQLMVDKRAT</sequence>
<protein>
    <submittedName>
        <fullName evidence="2">F-box protein</fullName>
    </submittedName>
</protein>
<dbReference type="SUPFAM" id="SSF81383">
    <property type="entry name" value="F-box domain"/>
    <property type="match status" value="1"/>
</dbReference>
<dbReference type="InterPro" id="IPR006566">
    <property type="entry name" value="FBD"/>
</dbReference>
<dbReference type="OrthoDB" id="586691at2759"/>
<comment type="caution">
    <text evidence="2">The sequence shown here is derived from an EMBL/GenBank/DDBJ whole genome shotgun (WGS) entry which is preliminary data.</text>
</comment>
<dbReference type="AlphaFoldDB" id="A0A371GA17"/>
<dbReference type="Gene3D" id="1.20.1280.50">
    <property type="match status" value="1"/>
</dbReference>
<feature type="non-terminal residue" evidence="2">
    <location>
        <position position="1"/>
    </location>
</feature>
<evidence type="ECO:0000313" key="3">
    <source>
        <dbReference type="Proteomes" id="UP000257109"/>
    </source>
</evidence>
<dbReference type="Pfam" id="PF08387">
    <property type="entry name" value="FBD"/>
    <property type="match status" value="1"/>
</dbReference>
<name>A0A371GA17_MUCPR</name>
<keyword evidence="3" id="KW-1185">Reference proteome</keyword>